<dbReference type="AlphaFoldDB" id="F6BB10"/>
<dbReference type="RefSeq" id="WP_013799691.1">
    <property type="nucleotide sequence ID" value="NC_015562.1"/>
</dbReference>
<dbReference type="HOGENOM" id="CLU_172997_0_0_2"/>
<dbReference type="EMBL" id="CP002737">
    <property type="protein sequence ID" value="AEF97097.1"/>
    <property type="molecule type" value="Genomic_DNA"/>
</dbReference>
<accession>F6BB10</accession>
<dbReference type="STRING" id="880724.Metig_1563"/>
<evidence type="ECO:0000313" key="2">
    <source>
        <dbReference type="EMBL" id="AEF97097.1"/>
    </source>
</evidence>
<proteinExistence type="predicted"/>
<keyword evidence="1" id="KW-1133">Transmembrane helix</keyword>
<evidence type="ECO:0000313" key="3">
    <source>
        <dbReference type="Proteomes" id="UP000009227"/>
    </source>
</evidence>
<feature type="transmembrane region" description="Helical" evidence="1">
    <location>
        <begin position="37"/>
        <end position="55"/>
    </location>
</feature>
<dbReference type="OrthoDB" id="65983at2157"/>
<organism evidence="3">
    <name type="scientific">Methanotorris igneus (strain DSM 5666 / JCM 11834 / Kol 5)</name>
    <dbReference type="NCBI Taxonomy" id="880724"/>
    <lineage>
        <taxon>Archaea</taxon>
        <taxon>Methanobacteriati</taxon>
        <taxon>Methanobacteriota</taxon>
        <taxon>Methanomada group</taxon>
        <taxon>Methanococci</taxon>
        <taxon>Methanococcales</taxon>
        <taxon>Methanocaldococcaceae</taxon>
        <taxon>Methanotorris</taxon>
    </lineage>
</organism>
<dbReference type="InterPro" id="IPR008407">
    <property type="entry name" value="Brnchd-chn_aa_trnsp_AzlD"/>
</dbReference>
<dbReference type="GeneID" id="10644436"/>
<keyword evidence="3" id="KW-1185">Reference proteome</keyword>
<reference evidence="2 3" key="1">
    <citation type="submission" date="2011-05" db="EMBL/GenBank/DDBJ databases">
        <title>Complete sequence of Methanotorris igneus Kol 5.</title>
        <authorList>
            <consortium name="US DOE Joint Genome Institute"/>
            <person name="Lucas S."/>
            <person name="Han J."/>
            <person name="Lapidus A."/>
            <person name="Cheng J.-F."/>
            <person name="Goodwin L."/>
            <person name="Pitluck S."/>
            <person name="Peters L."/>
            <person name="Mikhailova N."/>
            <person name="Chertkov O."/>
            <person name="Han C."/>
            <person name="Tapia R."/>
            <person name="Land M."/>
            <person name="Hauser L."/>
            <person name="Kyrpides N."/>
            <person name="Ivanova N."/>
            <person name="Pagani I."/>
            <person name="Sieprawska-Lupa M."/>
            <person name="Whitman W."/>
            <person name="Woyke T."/>
        </authorList>
    </citation>
    <scope>NUCLEOTIDE SEQUENCE [LARGE SCALE GENOMIC DNA]</scope>
    <source>
        <strain evidence="3">DSM 5666 / JCM 11834 / Kol 5</strain>
    </source>
</reference>
<feature type="transmembrane region" description="Helical" evidence="1">
    <location>
        <begin position="85"/>
        <end position="102"/>
    </location>
</feature>
<dbReference type="Pfam" id="PF05437">
    <property type="entry name" value="AzlD"/>
    <property type="match status" value="1"/>
</dbReference>
<dbReference type="KEGG" id="mig:Metig_1563"/>
<dbReference type="Proteomes" id="UP000009227">
    <property type="component" value="Chromosome"/>
</dbReference>
<sequence length="103" mass="11707">MKHYLAILVVSIGTYLMRLLPIIFNKRFKKLKGVNEFFAYSSSAIISALFVTSLVSFPIKLESLSISIIALIFVFLSYKKWENFGISILIGVIVHLILNVILR</sequence>
<protein>
    <submittedName>
        <fullName evidence="2">Branched-chain amino acid transport</fullName>
    </submittedName>
</protein>
<evidence type="ECO:0000256" key="1">
    <source>
        <dbReference type="SAM" id="Phobius"/>
    </source>
</evidence>
<keyword evidence="1" id="KW-0472">Membrane</keyword>
<name>F6BB10_METIK</name>
<feature type="transmembrane region" description="Helical" evidence="1">
    <location>
        <begin position="6"/>
        <end position="25"/>
    </location>
</feature>
<gene>
    <name evidence="2" type="ordered locus">Metig_1563</name>
</gene>
<keyword evidence="1" id="KW-0812">Transmembrane</keyword>